<dbReference type="EMBL" id="CP136051">
    <property type="protein sequence ID" value="WOK06154.1"/>
    <property type="molecule type" value="Genomic_DNA"/>
</dbReference>
<feature type="transmembrane region" description="Helical" evidence="1">
    <location>
        <begin position="12"/>
        <end position="33"/>
    </location>
</feature>
<sequence>MLEFFPVELQSGFPTFITAIYTLMWGLVLASLIAVTHKKTYTGFVYPDQFFISMILATLVSTAVMMSIGDSLARGLGIFGALAIIRFRTRIEEPKNLLFLFSTLALGIALGVYGFSIAISSTFMFCLVAWLLHFFVERKNQKERFTLVVTIETMELATQIEQIIKPLSVKIRLVSQQKGKEATWQLEWQVVRVAGEAATSFLQQMSEIEGVLQVKWSKSGNLVRV</sequence>
<protein>
    <submittedName>
        <fullName evidence="2">DUF4956 domain-containing protein</fullName>
    </submittedName>
</protein>
<proteinExistence type="predicted"/>
<keyword evidence="1" id="KW-0812">Transmembrane</keyword>
<feature type="transmembrane region" description="Helical" evidence="1">
    <location>
        <begin position="45"/>
        <end position="66"/>
    </location>
</feature>
<dbReference type="Proteomes" id="UP001302349">
    <property type="component" value="Chromosome"/>
</dbReference>
<evidence type="ECO:0000313" key="3">
    <source>
        <dbReference type="Proteomes" id="UP001302349"/>
    </source>
</evidence>
<dbReference type="RefSeq" id="WP_317488888.1">
    <property type="nucleotide sequence ID" value="NZ_CP136051.1"/>
</dbReference>
<feature type="transmembrane region" description="Helical" evidence="1">
    <location>
        <begin position="119"/>
        <end position="136"/>
    </location>
</feature>
<dbReference type="InterPro" id="IPR032531">
    <property type="entry name" value="DUF4956"/>
</dbReference>
<evidence type="ECO:0000313" key="2">
    <source>
        <dbReference type="EMBL" id="WOK06154.1"/>
    </source>
</evidence>
<reference evidence="2 3" key="1">
    <citation type="journal article" date="2023" name="Microbiol. Resour. Announc.">
        <title>Complete Genome Sequence of Imperialibacter roseus strain P4T.</title>
        <authorList>
            <person name="Tizabi D.R."/>
            <person name="Bachvaroff T."/>
            <person name="Hill R.T."/>
        </authorList>
    </citation>
    <scope>NUCLEOTIDE SEQUENCE [LARGE SCALE GENOMIC DNA]</scope>
    <source>
        <strain evidence="2 3">P4T</strain>
    </source>
</reference>
<keyword evidence="3" id="KW-1185">Reference proteome</keyword>
<name>A0ABZ0IM94_9BACT</name>
<accession>A0ABZ0IM94</accession>
<feature type="transmembrane region" description="Helical" evidence="1">
    <location>
        <begin position="72"/>
        <end position="89"/>
    </location>
</feature>
<evidence type="ECO:0000256" key="1">
    <source>
        <dbReference type="SAM" id="Phobius"/>
    </source>
</evidence>
<feature type="transmembrane region" description="Helical" evidence="1">
    <location>
        <begin position="96"/>
        <end position="113"/>
    </location>
</feature>
<gene>
    <name evidence="2" type="ORF">RT717_24050</name>
</gene>
<dbReference type="Pfam" id="PF16316">
    <property type="entry name" value="DUF4956"/>
    <property type="match status" value="1"/>
</dbReference>
<keyword evidence="1" id="KW-0472">Membrane</keyword>
<keyword evidence="1" id="KW-1133">Transmembrane helix</keyword>
<organism evidence="2 3">
    <name type="scientific">Imperialibacter roseus</name>
    <dbReference type="NCBI Taxonomy" id="1324217"/>
    <lineage>
        <taxon>Bacteria</taxon>
        <taxon>Pseudomonadati</taxon>
        <taxon>Bacteroidota</taxon>
        <taxon>Cytophagia</taxon>
        <taxon>Cytophagales</taxon>
        <taxon>Flammeovirgaceae</taxon>
        <taxon>Imperialibacter</taxon>
    </lineage>
</organism>